<organism evidence="1 2">
    <name type="scientific">Fusarium oxysporum f. sp. cubense (strain race 4)</name>
    <name type="common">Panama disease fungus</name>
    <dbReference type="NCBI Taxonomy" id="2502994"/>
    <lineage>
        <taxon>Eukaryota</taxon>
        <taxon>Fungi</taxon>
        <taxon>Dikarya</taxon>
        <taxon>Ascomycota</taxon>
        <taxon>Pezizomycotina</taxon>
        <taxon>Sordariomycetes</taxon>
        <taxon>Hypocreomycetidae</taxon>
        <taxon>Hypocreales</taxon>
        <taxon>Nectriaceae</taxon>
        <taxon>Fusarium</taxon>
        <taxon>Fusarium oxysporum species complex</taxon>
    </lineage>
</organism>
<dbReference type="HOGENOM" id="CLU_3019841_0_0_1"/>
<gene>
    <name evidence="1" type="ORF">FOC4_g10015372</name>
</gene>
<keyword evidence="2" id="KW-1185">Reference proteome</keyword>
<accession>N1RJD4</accession>
<dbReference type="AlphaFoldDB" id="N1RJD4"/>
<evidence type="ECO:0000313" key="1">
    <source>
        <dbReference type="EMBL" id="EMT62285.1"/>
    </source>
</evidence>
<name>N1RJD4_FUSC4</name>
<reference evidence="2" key="2">
    <citation type="journal article" date="2014" name="PLoS ONE">
        <title>Genome and Transcriptome Analysis of the Fungal Pathogen Fusarium oxysporum f. sp. cubense Causing Banana Vascular Wilt Disease.</title>
        <authorList>
            <person name="Guo L."/>
            <person name="Han L."/>
            <person name="Yang L."/>
            <person name="Zeng H."/>
            <person name="Fan D."/>
            <person name="Zhu Y."/>
            <person name="Feng Y."/>
            <person name="Wang G."/>
            <person name="Peng C."/>
            <person name="Jiang X."/>
            <person name="Zhou D."/>
            <person name="Ni P."/>
            <person name="Liang C."/>
            <person name="Liu L."/>
            <person name="Wang J."/>
            <person name="Mao C."/>
            <person name="Fang X."/>
            <person name="Peng M."/>
            <person name="Huang J."/>
        </authorList>
    </citation>
    <scope>NUCLEOTIDE SEQUENCE [LARGE SCALE GENOMIC DNA]</scope>
    <source>
        <strain evidence="2">race 4</strain>
    </source>
</reference>
<dbReference type="Proteomes" id="UP000016929">
    <property type="component" value="Unassembled WGS sequence"/>
</dbReference>
<feature type="non-terminal residue" evidence="1">
    <location>
        <position position="1"/>
    </location>
</feature>
<proteinExistence type="predicted"/>
<protein>
    <submittedName>
        <fullName evidence="1">Uncharacterized protein</fullName>
    </submittedName>
</protein>
<evidence type="ECO:0000313" key="2">
    <source>
        <dbReference type="Proteomes" id="UP000016929"/>
    </source>
</evidence>
<sequence>QMKDNEPDLISAHSSRVRRGRVFEDIGNLATSISGIVGEELTEGPEPFIVFAFCVL</sequence>
<reference evidence="2" key="1">
    <citation type="submission" date="2012-09" db="EMBL/GenBank/DDBJ databases">
        <title>Genome sequencing and comparative transcriptomics of race 1 and race 4 of banana pathogen: Fusarium oxysporum f. sp. cubense.</title>
        <authorList>
            <person name="Fang X."/>
            <person name="Huang J."/>
        </authorList>
    </citation>
    <scope>NUCLEOTIDE SEQUENCE [LARGE SCALE GENOMIC DNA]</scope>
    <source>
        <strain evidence="2">race 4</strain>
    </source>
</reference>
<dbReference type="EMBL" id="KB726996">
    <property type="protein sequence ID" value="EMT62285.1"/>
    <property type="molecule type" value="Genomic_DNA"/>
</dbReference>